<evidence type="ECO:0000313" key="5">
    <source>
        <dbReference type="Proteomes" id="UP000886700"/>
    </source>
</evidence>
<dbReference type="InterPro" id="IPR054101">
    <property type="entry name" value="TMEM87A/B_GOLD"/>
</dbReference>
<keyword evidence="6" id="KW-0472">Membrane</keyword>
<dbReference type="Pfam" id="PF21901">
    <property type="entry name" value="TMEM87A-B_GOLD"/>
    <property type="match status" value="1"/>
</dbReference>
<reference evidence="6" key="1">
    <citation type="submission" date="2025-08" db="UniProtKB">
        <authorList>
            <consortium name="RefSeq"/>
        </authorList>
    </citation>
    <scope>IDENTIFICATION</scope>
    <source>
        <tissue evidence="6">Liver</tissue>
    </source>
</reference>
<evidence type="ECO:0000256" key="3">
    <source>
        <dbReference type="SAM" id="MobiDB-lite"/>
    </source>
</evidence>
<evidence type="ECO:0000259" key="4">
    <source>
        <dbReference type="Pfam" id="PF21901"/>
    </source>
</evidence>
<sequence length="239" mass="26436">MAVKMAVAAWLQVSPVIFLLLGAQPFPLSFFGAGPAPVFGADRSKWHIPMPSGKNYFSFGKILFRNTTILLKFDGEPCDVSFNITWFLKSADCYNEIYNFKADEVESYLDDLKGKKGLSGRYQTSSKLFQNCSELYKAQSFSGDLMHRLPLLGEKQEAKENGTNLTFTGDKTAYHEPLQTWQDAPYIFIVHVGISSSKESPKESALSNLFTSMVGIHNSSNQEAEAGGSMSSRPSLATQ</sequence>
<evidence type="ECO:0000256" key="2">
    <source>
        <dbReference type="ARBA" id="ARBA00023034"/>
    </source>
</evidence>
<feature type="domain" description="TMEM87A/B GOLD" evidence="4">
    <location>
        <begin position="40"/>
        <end position="192"/>
    </location>
</feature>
<proteinExistence type="predicted"/>
<keyword evidence="2" id="KW-0333">Golgi apparatus</keyword>
<evidence type="ECO:0000313" key="6">
    <source>
        <dbReference type="RefSeq" id="XP_040602034.1"/>
    </source>
</evidence>
<keyword evidence="5" id="KW-1185">Reference proteome</keyword>
<accession>A0ABM2XGZ1</accession>
<protein>
    <submittedName>
        <fullName evidence="6">Transmembrane protein 87A isoform X3</fullName>
    </submittedName>
</protein>
<dbReference type="Proteomes" id="UP000886700">
    <property type="component" value="Unplaced"/>
</dbReference>
<dbReference type="RefSeq" id="XP_040602034.1">
    <property type="nucleotide sequence ID" value="XM_040746100.1"/>
</dbReference>
<feature type="region of interest" description="Disordered" evidence="3">
    <location>
        <begin position="220"/>
        <end position="239"/>
    </location>
</feature>
<evidence type="ECO:0000256" key="1">
    <source>
        <dbReference type="ARBA" id="ARBA00004653"/>
    </source>
</evidence>
<comment type="subcellular location">
    <subcellularLocation>
        <location evidence="1">Golgi apparatus membrane</location>
        <topology evidence="1">Multi-pass membrane protein</topology>
    </subcellularLocation>
</comment>
<keyword evidence="6" id="KW-0812">Transmembrane</keyword>
<organism evidence="5 6">
    <name type="scientific">Mesocricetus auratus</name>
    <name type="common">Golden hamster</name>
    <dbReference type="NCBI Taxonomy" id="10036"/>
    <lineage>
        <taxon>Eukaryota</taxon>
        <taxon>Metazoa</taxon>
        <taxon>Chordata</taxon>
        <taxon>Craniata</taxon>
        <taxon>Vertebrata</taxon>
        <taxon>Euteleostomi</taxon>
        <taxon>Mammalia</taxon>
        <taxon>Eutheria</taxon>
        <taxon>Euarchontoglires</taxon>
        <taxon>Glires</taxon>
        <taxon>Rodentia</taxon>
        <taxon>Myomorpha</taxon>
        <taxon>Muroidea</taxon>
        <taxon>Cricetidae</taxon>
        <taxon>Cricetinae</taxon>
        <taxon>Mesocricetus</taxon>
    </lineage>
</organism>
<dbReference type="GeneID" id="101823063"/>
<gene>
    <name evidence="6" type="primary">Tmem87a</name>
</gene>
<name>A0ABM2XGZ1_MESAU</name>